<evidence type="ECO:0008006" key="3">
    <source>
        <dbReference type="Google" id="ProtNLM"/>
    </source>
</evidence>
<sequence length="187" mass="22045">MNMNILRVLRRWPSLSSIQSRVDPIDYSSAVIKKHRLMPSHYIRYEMHVFYVSSTGTRVDRWEPEGFVQLDAPELLFNYWRSVGGRECGEYWYPLRVVADHDDGQILEVLWEGSLETSEEPYERMIRVSPELVRHYEDQNNMNAEFSHARSPHRGRQWTAVNGKGQRGVVRKARAKASRERRIKNAL</sequence>
<proteinExistence type="predicted"/>
<gene>
    <name evidence="1" type="ORF">CGXH109_LOCUS126346</name>
</gene>
<dbReference type="EMBL" id="CAMGZC010001621">
    <property type="protein sequence ID" value="CAI0653315.1"/>
    <property type="molecule type" value="Genomic_DNA"/>
</dbReference>
<comment type="caution">
    <text evidence="1">The sequence shown here is derived from an EMBL/GenBank/DDBJ whole genome shotgun (WGS) entry which is preliminary data.</text>
</comment>
<accession>A0A9W4S5G3</accession>
<dbReference type="AlphaFoldDB" id="A0A9W4S5G3"/>
<evidence type="ECO:0000313" key="2">
    <source>
        <dbReference type="Proteomes" id="UP001152533"/>
    </source>
</evidence>
<dbReference type="OrthoDB" id="433924at2759"/>
<dbReference type="Proteomes" id="UP001152533">
    <property type="component" value="Unassembled WGS sequence"/>
</dbReference>
<reference evidence="1" key="1">
    <citation type="submission" date="2022-08" db="EMBL/GenBank/DDBJ databases">
        <authorList>
            <person name="Giroux E."/>
            <person name="Giroux E."/>
        </authorList>
    </citation>
    <scope>NUCLEOTIDE SEQUENCE</scope>
    <source>
        <strain evidence="1">H1091258</strain>
    </source>
</reference>
<keyword evidence="2" id="KW-1185">Reference proteome</keyword>
<evidence type="ECO:0000313" key="1">
    <source>
        <dbReference type="EMBL" id="CAI0653315.1"/>
    </source>
</evidence>
<organism evidence="1 2">
    <name type="scientific">Colletotrichum noveboracense</name>
    <dbReference type="NCBI Taxonomy" id="2664923"/>
    <lineage>
        <taxon>Eukaryota</taxon>
        <taxon>Fungi</taxon>
        <taxon>Dikarya</taxon>
        <taxon>Ascomycota</taxon>
        <taxon>Pezizomycotina</taxon>
        <taxon>Sordariomycetes</taxon>
        <taxon>Hypocreomycetidae</taxon>
        <taxon>Glomerellales</taxon>
        <taxon>Glomerellaceae</taxon>
        <taxon>Colletotrichum</taxon>
        <taxon>Colletotrichum gloeosporioides species complex</taxon>
    </lineage>
</organism>
<protein>
    <recommendedName>
        <fullName evidence="3">Chromo domain-containing protein</fullName>
    </recommendedName>
</protein>
<name>A0A9W4S5G3_9PEZI</name>